<keyword evidence="3" id="KW-0813">Transport</keyword>
<dbReference type="RefSeq" id="WP_144727580.1">
    <property type="nucleotide sequence ID" value="NZ_CAWOWR010000116.1"/>
</dbReference>
<evidence type="ECO:0000256" key="1">
    <source>
        <dbReference type="ARBA" id="ARBA00004651"/>
    </source>
</evidence>
<feature type="transmembrane region" description="Helical" evidence="9">
    <location>
        <begin position="116"/>
        <end position="134"/>
    </location>
</feature>
<keyword evidence="7 9" id="KW-0472">Membrane</keyword>
<feature type="compositionally biased region" description="Low complexity" evidence="8">
    <location>
        <begin position="369"/>
        <end position="379"/>
    </location>
</feature>
<organism evidence="10 11">
    <name type="scientific">Cobetia crustatorum</name>
    <dbReference type="NCBI Taxonomy" id="553385"/>
    <lineage>
        <taxon>Bacteria</taxon>
        <taxon>Pseudomonadati</taxon>
        <taxon>Pseudomonadota</taxon>
        <taxon>Gammaproteobacteria</taxon>
        <taxon>Oceanospirillales</taxon>
        <taxon>Halomonadaceae</taxon>
        <taxon>Cobetia</taxon>
    </lineage>
</organism>
<evidence type="ECO:0000256" key="3">
    <source>
        <dbReference type="ARBA" id="ARBA00022448"/>
    </source>
</evidence>
<feature type="transmembrane region" description="Helical" evidence="9">
    <location>
        <begin position="140"/>
        <end position="158"/>
    </location>
</feature>
<feature type="transmembrane region" description="Helical" evidence="9">
    <location>
        <begin position="301"/>
        <end position="323"/>
    </location>
</feature>
<name>A0A558HM13_9GAMM</name>
<keyword evidence="4" id="KW-1003">Cell membrane</keyword>
<evidence type="ECO:0000256" key="4">
    <source>
        <dbReference type="ARBA" id="ARBA00022475"/>
    </source>
</evidence>
<sequence length="385" mass="40472">MSPLLPDASSAIHPTSRATLTRLRRARQRQRRLTLWGLLAVVLAVFSLVLMQGQRFIPPLTVLQVLLGENVPGASFIITELRLPRALVAILAGCCFGLGGAAFQAMLRNPLASPDIIGISAGASTAAVFAIVMLSLSGTLVSLLAIAASLGVALLIYSLSWRKGVAGARLILVGIGLGAMLQSITAYLLTQAPSWSLQEALRWMTGSLNSITLSQLPPLAVALGLLGSLLLMMSRHLDVMRMGDDMASGLGVRLSLTRFIIILSAVGLVACATAVVGPVAFVAFVSGPIATRLFRRRGSMLIPAALIGALLMLVADFIGQFLLPARYPVGVVTGVLGAPVLLLLLMREHQGPGPSGRRQRRGRQPTPPSSSSAPHRPSSQRVVSS</sequence>
<protein>
    <submittedName>
        <fullName evidence="10">Iron ABC transporter permease</fullName>
    </submittedName>
</protein>
<dbReference type="InterPro" id="IPR037294">
    <property type="entry name" value="ABC_BtuC-like"/>
</dbReference>
<evidence type="ECO:0000256" key="8">
    <source>
        <dbReference type="SAM" id="MobiDB-lite"/>
    </source>
</evidence>
<feature type="transmembrane region" description="Helical" evidence="9">
    <location>
        <begin position="170"/>
        <end position="190"/>
    </location>
</feature>
<evidence type="ECO:0000256" key="2">
    <source>
        <dbReference type="ARBA" id="ARBA00007935"/>
    </source>
</evidence>
<dbReference type="CDD" id="cd06550">
    <property type="entry name" value="TM_ABC_iron-siderophores_like"/>
    <property type="match status" value="1"/>
</dbReference>
<dbReference type="SUPFAM" id="SSF81345">
    <property type="entry name" value="ABC transporter involved in vitamin B12 uptake, BtuC"/>
    <property type="match status" value="1"/>
</dbReference>
<feature type="transmembrane region" description="Helical" evidence="9">
    <location>
        <begin position="210"/>
        <end position="231"/>
    </location>
</feature>
<feature type="region of interest" description="Disordered" evidence="8">
    <location>
        <begin position="351"/>
        <end position="385"/>
    </location>
</feature>
<dbReference type="OrthoDB" id="9055647at2"/>
<dbReference type="GO" id="GO:0033214">
    <property type="term" value="P:siderophore-iron import into cell"/>
    <property type="evidence" value="ECO:0007669"/>
    <property type="project" value="TreeGrafter"/>
</dbReference>
<evidence type="ECO:0000256" key="9">
    <source>
        <dbReference type="SAM" id="Phobius"/>
    </source>
</evidence>
<comment type="subcellular location">
    <subcellularLocation>
        <location evidence="1">Cell membrane</location>
        <topology evidence="1">Multi-pass membrane protein</topology>
    </subcellularLocation>
</comment>
<comment type="similarity">
    <text evidence="2">Belongs to the binding-protein-dependent transport system permease family. FecCD subfamily.</text>
</comment>
<evidence type="ECO:0000256" key="6">
    <source>
        <dbReference type="ARBA" id="ARBA00022989"/>
    </source>
</evidence>
<dbReference type="GO" id="GO:0005886">
    <property type="term" value="C:plasma membrane"/>
    <property type="evidence" value="ECO:0007669"/>
    <property type="project" value="UniProtKB-SubCell"/>
</dbReference>
<dbReference type="AlphaFoldDB" id="A0A558HM13"/>
<dbReference type="Pfam" id="PF01032">
    <property type="entry name" value="FecCD"/>
    <property type="match status" value="1"/>
</dbReference>
<dbReference type="Gene3D" id="1.10.3470.10">
    <property type="entry name" value="ABC transporter involved in vitamin B12 uptake, BtuC"/>
    <property type="match status" value="1"/>
</dbReference>
<dbReference type="PANTHER" id="PTHR30472">
    <property type="entry name" value="FERRIC ENTEROBACTIN TRANSPORT SYSTEM PERMEASE PROTEIN"/>
    <property type="match status" value="1"/>
</dbReference>
<keyword evidence="5 9" id="KW-0812">Transmembrane</keyword>
<dbReference type="GO" id="GO:0022857">
    <property type="term" value="F:transmembrane transporter activity"/>
    <property type="evidence" value="ECO:0007669"/>
    <property type="project" value="InterPro"/>
</dbReference>
<reference evidence="10 11" key="1">
    <citation type="submission" date="2019-07" db="EMBL/GenBank/DDBJ databases">
        <title>Diversity of Bacteria from Kongsfjorden, Arctic.</title>
        <authorList>
            <person name="Yu Y."/>
        </authorList>
    </citation>
    <scope>NUCLEOTIDE SEQUENCE [LARGE SCALE GENOMIC DNA]</scope>
    <source>
        <strain evidence="10 11">SM1923</strain>
    </source>
</reference>
<keyword evidence="6 9" id="KW-1133">Transmembrane helix</keyword>
<evidence type="ECO:0000313" key="11">
    <source>
        <dbReference type="Proteomes" id="UP000319941"/>
    </source>
</evidence>
<accession>A0A558HM13</accession>
<dbReference type="EMBL" id="VNFH01000006">
    <property type="protein sequence ID" value="TVU70162.1"/>
    <property type="molecule type" value="Genomic_DNA"/>
</dbReference>
<feature type="transmembrane region" description="Helical" evidence="9">
    <location>
        <begin position="86"/>
        <end position="107"/>
    </location>
</feature>
<evidence type="ECO:0000256" key="7">
    <source>
        <dbReference type="ARBA" id="ARBA00023136"/>
    </source>
</evidence>
<dbReference type="PANTHER" id="PTHR30472:SF24">
    <property type="entry name" value="FERRIC ENTEROBACTIN TRANSPORT SYSTEM PERMEASE PROTEIN FEPG"/>
    <property type="match status" value="1"/>
</dbReference>
<dbReference type="Proteomes" id="UP000319941">
    <property type="component" value="Unassembled WGS sequence"/>
</dbReference>
<comment type="caution">
    <text evidence="10">The sequence shown here is derived from an EMBL/GenBank/DDBJ whole genome shotgun (WGS) entry which is preliminary data.</text>
</comment>
<gene>
    <name evidence="10" type="ORF">FQP86_10220</name>
</gene>
<feature type="transmembrane region" description="Helical" evidence="9">
    <location>
        <begin position="329"/>
        <end position="346"/>
    </location>
</feature>
<keyword evidence="11" id="KW-1185">Reference proteome</keyword>
<feature type="transmembrane region" description="Helical" evidence="9">
    <location>
        <begin position="33"/>
        <end position="51"/>
    </location>
</feature>
<proteinExistence type="inferred from homology"/>
<evidence type="ECO:0000313" key="10">
    <source>
        <dbReference type="EMBL" id="TVU70162.1"/>
    </source>
</evidence>
<evidence type="ECO:0000256" key="5">
    <source>
        <dbReference type="ARBA" id="ARBA00022692"/>
    </source>
</evidence>
<dbReference type="InterPro" id="IPR000522">
    <property type="entry name" value="ABC_transptr_permease_BtuC"/>
</dbReference>
<dbReference type="STRING" id="553385.GCA_000591415_03225"/>